<dbReference type="GO" id="GO:0003676">
    <property type="term" value="F:nucleic acid binding"/>
    <property type="evidence" value="ECO:0007669"/>
    <property type="project" value="InterPro"/>
</dbReference>
<dbReference type="SUPFAM" id="SSF52980">
    <property type="entry name" value="Restriction endonuclease-like"/>
    <property type="match status" value="1"/>
</dbReference>
<dbReference type="InterPro" id="IPR011335">
    <property type="entry name" value="Restrct_endonuc-II-like"/>
</dbReference>
<organism evidence="1">
    <name type="scientific">Leptolyngbya sp. NK1-12</name>
    <dbReference type="NCBI Taxonomy" id="2547451"/>
    <lineage>
        <taxon>Bacteria</taxon>
        <taxon>Bacillati</taxon>
        <taxon>Cyanobacteriota</taxon>
        <taxon>Cyanophyceae</taxon>
        <taxon>Leptolyngbyales</taxon>
        <taxon>Leptolyngbyaceae</taxon>
        <taxon>Leptolyngbya group</taxon>
        <taxon>Leptolyngbya</taxon>
    </lineage>
</organism>
<dbReference type="AlphaFoldDB" id="A0AA96WFE7"/>
<dbReference type="InterPro" id="IPR011856">
    <property type="entry name" value="tRNA_endonuc-like_dom_sf"/>
</dbReference>
<dbReference type="RefSeq" id="WP_316431338.1">
    <property type="nucleotide sequence ID" value="NZ_CP053586.1"/>
</dbReference>
<reference evidence="1" key="1">
    <citation type="submission" date="2020-05" db="EMBL/GenBank/DDBJ databases">
        <authorList>
            <person name="Zhu T."/>
            <person name="Keshari N."/>
            <person name="Lu X."/>
        </authorList>
    </citation>
    <scope>NUCLEOTIDE SEQUENCE</scope>
    <source>
        <strain evidence="1">NK1-12</strain>
    </source>
</reference>
<dbReference type="EMBL" id="CP053586">
    <property type="protein sequence ID" value="WNZ21396.1"/>
    <property type="molecule type" value="Genomic_DNA"/>
</dbReference>
<proteinExistence type="predicted"/>
<evidence type="ECO:0000313" key="1">
    <source>
        <dbReference type="EMBL" id="WNZ21396.1"/>
    </source>
</evidence>
<protein>
    <submittedName>
        <fullName evidence="1">Uncharacterized protein</fullName>
    </submittedName>
</protein>
<dbReference type="Gene3D" id="3.40.1350.10">
    <property type="match status" value="1"/>
</dbReference>
<name>A0AA96WFE7_9CYAN</name>
<gene>
    <name evidence="1" type="ORF">HJG54_21620</name>
</gene>
<accession>A0AA96WFE7</accession>
<sequence>MPDHPQLSLVQQCQLLQIARSSLYYQPKAPVDEELELLRLIDQQYLETPCYGSRKMALFLQPCGYRINRKRTQHDSFFTLELPRLLIQRYQVHLIVYEPAEEVIVLWKK</sequence>